<evidence type="ECO:0000313" key="3">
    <source>
        <dbReference type="Proteomes" id="UP000824140"/>
    </source>
</evidence>
<feature type="region of interest" description="Disordered" evidence="1">
    <location>
        <begin position="190"/>
        <end position="225"/>
    </location>
</feature>
<protein>
    <submittedName>
        <fullName evidence="2">Uncharacterized protein</fullName>
    </submittedName>
</protein>
<sequence length="239" mass="26656">MLERMQFLHPHLEDGAAPALMAGAMPQAQEEAAPQEAEAALSPQERFDELIRGEFKDAYQAKMQAALDRRFKQARATEERLKALEPVAKALSEHYGVSESELPRAMERAAAQRAERAGQRRADVARQIEETRGAYRQFDLAAEMRNPRFAAMARAGVDVKTAYEIAHKDELLSSAMAYAAQRAAKETAETIRARAGRPMENGVQAQAPAQPREKSVGEMTRQEREDLIRRALSGERIVL</sequence>
<comment type="caution">
    <text evidence="2">The sequence shown here is derived from an EMBL/GenBank/DDBJ whole genome shotgun (WGS) entry which is preliminary data.</text>
</comment>
<accession>A0A9D1G0H3</accession>
<organism evidence="2 3">
    <name type="scientific">Candidatus Alectryocaccomicrobium excrementavium</name>
    <dbReference type="NCBI Taxonomy" id="2840668"/>
    <lineage>
        <taxon>Bacteria</taxon>
        <taxon>Bacillati</taxon>
        <taxon>Bacillota</taxon>
        <taxon>Clostridia</taxon>
        <taxon>Candidatus Alectryocaccomicrobium</taxon>
    </lineage>
</organism>
<reference evidence="2" key="2">
    <citation type="journal article" date="2021" name="PeerJ">
        <title>Extensive microbial diversity within the chicken gut microbiome revealed by metagenomics and culture.</title>
        <authorList>
            <person name="Gilroy R."/>
            <person name="Ravi A."/>
            <person name="Getino M."/>
            <person name="Pursley I."/>
            <person name="Horton D.L."/>
            <person name="Alikhan N.F."/>
            <person name="Baker D."/>
            <person name="Gharbi K."/>
            <person name="Hall N."/>
            <person name="Watson M."/>
            <person name="Adriaenssens E.M."/>
            <person name="Foster-Nyarko E."/>
            <person name="Jarju S."/>
            <person name="Secka A."/>
            <person name="Antonio M."/>
            <person name="Oren A."/>
            <person name="Chaudhuri R.R."/>
            <person name="La Ragione R."/>
            <person name="Hildebrand F."/>
            <person name="Pallen M.J."/>
        </authorList>
    </citation>
    <scope>NUCLEOTIDE SEQUENCE</scope>
    <source>
        <strain evidence="2">13766</strain>
    </source>
</reference>
<dbReference type="Proteomes" id="UP000824140">
    <property type="component" value="Unassembled WGS sequence"/>
</dbReference>
<proteinExistence type="predicted"/>
<dbReference type="AlphaFoldDB" id="A0A9D1G0H3"/>
<dbReference type="EMBL" id="DVJN01000164">
    <property type="protein sequence ID" value="HIS92976.1"/>
    <property type="molecule type" value="Genomic_DNA"/>
</dbReference>
<feature type="compositionally biased region" description="Basic and acidic residues" evidence="1">
    <location>
        <begin position="211"/>
        <end position="225"/>
    </location>
</feature>
<gene>
    <name evidence="2" type="ORF">IAA84_08190</name>
</gene>
<evidence type="ECO:0000313" key="2">
    <source>
        <dbReference type="EMBL" id="HIS92976.1"/>
    </source>
</evidence>
<evidence type="ECO:0000256" key="1">
    <source>
        <dbReference type="SAM" id="MobiDB-lite"/>
    </source>
</evidence>
<name>A0A9D1G0H3_9FIRM</name>
<reference evidence="2" key="1">
    <citation type="submission" date="2020-10" db="EMBL/GenBank/DDBJ databases">
        <authorList>
            <person name="Gilroy R."/>
        </authorList>
    </citation>
    <scope>NUCLEOTIDE SEQUENCE</scope>
    <source>
        <strain evidence="2">13766</strain>
    </source>
</reference>